<accession>A0A7D5U4D6</accession>
<dbReference type="AlphaFoldDB" id="A0A7D5U4D6"/>
<sequence>MNITKDRLNFKPFEYQWAYDYWFKQQNAHWLHTEINMQSDIHDWNDNLSFQEKNVIGDILKGFTQTETEVGNYWSEMIPKWFPIPEIKMMGQAFGSFETIHAVAYSYLNDILGLDDFHAFLEDEATMNKLKALMDIRKSSHDKYNKKDIAKSIALFSAAAEGIQLFSSFAVLLSFRKSNRLKGIGQQIIFSVRDESLHSEAGCKIFRTFCDENNGLKESVEKSVYHGIDLALKNEFIFIDQIFGKGDLPTIRREDLKNFMRDRANLKLRELGFNDSYYIDRNILSNMDWFYITISGEQQTDFFDNRETGYSKPNEDWNDDLFVPSNLDDLYNKKSTESESEKKILKILLKNKKENLGDSDSECISCES</sequence>
<dbReference type="GO" id="GO:0004748">
    <property type="term" value="F:ribonucleoside-diphosphate reductase activity, thioredoxin disulfide as acceptor"/>
    <property type="evidence" value="ECO:0007669"/>
    <property type="project" value="UniProtKB-EC"/>
</dbReference>
<evidence type="ECO:0000313" key="5">
    <source>
        <dbReference type="EMBL" id="QLH94014.1"/>
    </source>
</evidence>
<dbReference type="Pfam" id="PF00268">
    <property type="entry name" value="Ribonuc_red_sm"/>
    <property type="match status" value="1"/>
</dbReference>
<evidence type="ECO:0000256" key="1">
    <source>
        <dbReference type="ARBA" id="ARBA00001962"/>
    </source>
</evidence>
<keyword evidence="4" id="KW-1133">Transmembrane helix</keyword>
<dbReference type="UniPathway" id="UPA00326"/>
<evidence type="ECO:0000256" key="2">
    <source>
        <dbReference type="ARBA" id="ARBA00009303"/>
    </source>
</evidence>
<comment type="cofactor">
    <cofactor evidence="1">
        <name>Fe cation</name>
        <dbReference type="ChEBI" id="CHEBI:24875"/>
    </cofactor>
</comment>
<comment type="similarity">
    <text evidence="2">Belongs to the ribonucleoside diphosphate reductase small chain family.</text>
</comment>
<dbReference type="InterPro" id="IPR009078">
    <property type="entry name" value="Ferritin-like_SF"/>
</dbReference>
<dbReference type="InterPro" id="IPR033909">
    <property type="entry name" value="RNR_small"/>
</dbReference>
<dbReference type="NCBIfam" id="NF007186">
    <property type="entry name" value="PRK09614.1-5"/>
    <property type="match status" value="1"/>
</dbReference>
<dbReference type="PANTHER" id="PTHR23409">
    <property type="entry name" value="RIBONUCLEOSIDE-DIPHOSPHATE REDUCTASE SMALL CHAIN"/>
    <property type="match status" value="1"/>
</dbReference>
<keyword evidence="4" id="KW-0812">Transmembrane</keyword>
<evidence type="ECO:0000256" key="4">
    <source>
        <dbReference type="SAM" id="Phobius"/>
    </source>
</evidence>
<dbReference type="InterPro" id="IPR000358">
    <property type="entry name" value="RNR_small_fam"/>
</dbReference>
<protein>
    <recommendedName>
        <fullName evidence="3">ribonucleoside-diphosphate reductase</fullName>
        <ecNumber evidence="3">1.17.4.1</ecNumber>
    </recommendedName>
</protein>
<dbReference type="SUPFAM" id="SSF47240">
    <property type="entry name" value="Ferritin-like"/>
    <property type="match status" value="1"/>
</dbReference>
<keyword evidence="4" id="KW-0472">Membrane</keyword>
<proteinExistence type="inferred from homology"/>
<dbReference type="EC" id="1.17.4.1" evidence="3"/>
<dbReference type="InterPro" id="IPR012348">
    <property type="entry name" value="RNR-like"/>
</dbReference>
<dbReference type="CDD" id="cd01049">
    <property type="entry name" value="RNRR2"/>
    <property type="match status" value="1"/>
</dbReference>
<organism evidence="5">
    <name type="scientific">Blattabacterium sp</name>
    <dbReference type="NCBI Taxonomy" id="34099"/>
    <lineage>
        <taxon>Bacteria</taxon>
        <taxon>Pseudomonadati</taxon>
        <taxon>Bacteroidota</taxon>
        <taxon>Flavobacteriia</taxon>
        <taxon>Flavobacteriales</taxon>
        <taxon>Blattabacteriaceae</taxon>
        <taxon>Blattabacterium</taxon>
    </lineage>
</organism>
<dbReference type="GO" id="GO:0009263">
    <property type="term" value="P:deoxyribonucleotide biosynthetic process"/>
    <property type="evidence" value="ECO:0007669"/>
    <property type="project" value="InterPro"/>
</dbReference>
<name>A0A7D5U4D6_9FLAO</name>
<evidence type="ECO:0000256" key="3">
    <source>
        <dbReference type="ARBA" id="ARBA00012274"/>
    </source>
</evidence>
<dbReference type="EMBL" id="MT645221">
    <property type="protein sequence ID" value="QLH94014.1"/>
    <property type="molecule type" value="Genomic_DNA"/>
</dbReference>
<dbReference type="Gene3D" id="1.10.620.20">
    <property type="entry name" value="Ribonucleotide Reductase, subunit A"/>
    <property type="match status" value="1"/>
</dbReference>
<reference evidence="5" key="1">
    <citation type="submission" date="2020-06" db="EMBL/GenBank/DDBJ databases">
        <authorList>
            <person name="Benoit J.B."/>
        </authorList>
    </citation>
    <scope>NUCLEOTIDE SEQUENCE</scope>
    <source>
        <strain evidence="5">DPU</strain>
    </source>
</reference>
<dbReference type="PANTHER" id="PTHR23409:SF18">
    <property type="entry name" value="RIBONUCLEOSIDE-DIPHOSPHATE REDUCTASE SUBUNIT M2"/>
    <property type="match status" value="1"/>
</dbReference>
<feature type="transmembrane region" description="Helical" evidence="4">
    <location>
        <begin position="153"/>
        <end position="175"/>
    </location>
</feature>